<dbReference type="OrthoDB" id="4479226at2"/>
<reference evidence="2 3" key="1">
    <citation type="submission" date="2016-10" db="EMBL/GenBank/DDBJ databases">
        <authorList>
            <person name="de Groot N.N."/>
        </authorList>
    </citation>
    <scope>NUCLEOTIDE SEQUENCE [LARGE SCALE GENOMIC DNA]</scope>
    <source>
        <strain evidence="2 3">DSM 20117</strain>
    </source>
</reference>
<proteinExistence type="predicted"/>
<dbReference type="KEGG" id="acry:AC20117_14325"/>
<sequence>MTVPDAVIVQQSEWWNILEALGPLATLLAAAVAGFIAWQALKERSLADRRSEWWSRAQWALDASLSADMERKATGLGVLALLAKSHLATDEEIEILATAAIRPLQEAALPKALPERDSEDHCVKTNAARLCVTTDKRLGRATPEWVSDLAASGLPQPGAGSGK</sequence>
<keyword evidence="1" id="KW-1133">Transmembrane helix</keyword>
<evidence type="ECO:0000313" key="2">
    <source>
        <dbReference type="EMBL" id="SDQ31584.1"/>
    </source>
</evidence>
<accession>A0A1H0ZVT6</accession>
<evidence type="ECO:0000256" key="1">
    <source>
        <dbReference type="SAM" id="Phobius"/>
    </source>
</evidence>
<dbReference type="EMBL" id="FNKH01000002">
    <property type="protein sequence ID" value="SDQ31584.1"/>
    <property type="molecule type" value="Genomic_DNA"/>
</dbReference>
<feature type="transmembrane region" description="Helical" evidence="1">
    <location>
        <begin position="20"/>
        <end position="41"/>
    </location>
</feature>
<gene>
    <name evidence="2" type="ORF">SAMN04489742_0597</name>
</gene>
<evidence type="ECO:0000313" key="3">
    <source>
        <dbReference type="Proteomes" id="UP000181917"/>
    </source>
</evidence>
<dbReference type="Proteomes" id="UP000181917">
    <property type="component" value="Unassembled WGS sequence"/>
</dbReference>
<keyword evidence="1" id="KW-0812">Transmembrane</keyword>
<dbReference type="AlphaFoldDB" id="A0A1H0ZVT6"/>
<dbReference type="RefSeq" id="WP_074699167.1">
    <property type="nucleotide sequence ID" value="NZ_CP018863.1"/>
</dbReference>
<keyword evidence="3" id="KW-1185">Reference proteome</keyword>
<protein>
    <submittedName>
        <fullName evidence="2">Uncharacterized protein</fullName>
    </submittedName>
</protein>
<organism evidence="2 3">
    <name type="scientific">Crystallibacter crystallopoietes</name>
    <dbReference type="NCBI Taxonomy" id="37928"/>
    <lineage>
        <taxon>Bacteria</taxon>
        <taxon>Bacillati</taxon>
        <taxon>Actinomycetota</taxon>
        <taxon>Actinomycetes</taxon>
        <taxon>Micrococcales</taxon>
        <taxon>Micrococcaceae</taxon>
        <taxon>Crystallibacter</taxon>
    </lineage>
</organism>
<name>A0A1H0ZVT6_9MICC</name>
<keyword evidence="1" id="KW-0472">Membrane</keyword>